<keyword evidence="1" id="KW-0472">Membrane</keyword>
<feature type="transmembrane region" description="Helical" evidence="1">
    <location>
        <begin position="6"/>
        <end position="26"/>
    </location>
</feature>
<evidence type="ECO:0000256" key="1">
    <source>
        <dbReference type="SAM" id="Phobius"/>
    </source>
</evidence>
<reference evidence="2" key="1">
    <citation type="journal article" date="2006" name="PLoS Pathog.">
        <title>New perspectives on host-parasite interplay by comparative transcriptomic and proteomic analyses of Schistosoma japonicum.</title>
        <authorList>
            <person name="Liu F."/>
            <person name="Lu J."/>
            <person name="Hu W."/>
            <person name="Wang S.Y."/>
            <person name="Cui S.J."/>
            <person name="Chi M."/>
            <person name="Yan Q."/>
            <person name="Wang X.R."/>
            <person name="Song H.D."/>
            <person name="Xu X.N."/>
            <person name="Wang J.J."/>
            <person name="Zhang X.L."/>
            <person name="Zhang X."/>
            <person name="Wang Z.Q."/>
            <person name="Xue C.L."/>
            <person name="Brindley P.J."/>
            <person name="McManus D.P."/>
            <person name="Yang P.Y."/>
            <person name="Feng Z."/>
            <person name="Chen Z."/>
            <person name="Han Z.G."/>
        </authorList>
    </citation>
    <scope>NUCLEOTIDE SEQUENCE</scope>
</reference>
<name>Q5C7M5_SCHJA</name>
<dbReference type="EMBL" id="AY808460">
    <property type="protein sequence ID" value="AAX24349.2"/>
    <property type="molecule type" value="mRNA"/>
</dbReference>
<feature type="non-terminal residue" evidence="2">
    <location>
        <position position="1"/>
    </location>
</feature>
<proteinExistence type="evidence at transcript level"/>
<evidence type="ECO:0000313" key="2">
    <source>
        <dbReference type="EMBL" id="AAX24349.2"/>
    </source>
</evidence>
<keyword evidence="1" id="KW-0812">Transmembrane</keyword>
<keyword evidence="1" id="KW-1133">Transmembrane helix</keyword>
<accession>Q5C7M5</accession>
<protein>
    <submittedName>
        <fullName evidence="2">SJCHGC02944 protein</fullName>
    </submittedName>
</protein>
<dbReference type="AlphaFoldDB" id="Q5C7M5"/>
<sequence length="132" mass="15638">SFRQTFGKYIVHFCMYSSFFVVAAIAPHKRFRAGMVVRHDVLTKDILINIQHYTKHRFTIQVFRRFVSLTNPLKFPFITKCTFKNNENVFKRRKRGTLTLRLDIMSESNLRGIKFNNLETETLQQLALHSPN</sequence>
<organism evidence="2">
    <name type="scientific">Schistosoma japonicum</name>
    <name type="common">Blood fluke</name>
    <dbReference type="NCBI Taxonomy" id="6182"/>
    <lineage>
        <taxon>Eukaryota</taxon>
        <taxon>Metazoa</taxon>
        <taxon>Spiralia</taxon>
        <taxon>Lophotrochozoa</taxon>
        <taxon>Platyhelminthes</taxon>
        <taxon>Trematoda</taxon>
        <taxon>Digenea</taxon>
        <taxon>Strigeidida</taxon>
        <taxon>Schistosomatoidea</taxon>
        <taxon>Schistosomatidae</taxon>
        <taxon>Schistosoma</taxon>
    </lineage>
</organism>